<gene>
    <name evidence="1" type="primary">g2814</name>
    <name evidence="1" type="ORF">NpPPO83_00002814</name>
</gene>
<comment type="caution">
    <text evidence="1">The sequence shown here is derived from an EMBL/GenBank/DDBJ whole genome shotgun (WGS) entry which is preliminary data.</text>
</comment>
<proteinExistence type="predicted"/>
<accession>A0ACB5SIJ0</accession>
<reference evidence="1" key="1">
    <citation type="submission" date="2024-09" db="EMBL/GenBank/DDBJ databases">
        <title>Draft Genome Sequences of Neofusicoccum parvum.</title>
        <authorList>
            <person name="Ashida A."/>
            <person name="Camagna M."/>
            <person name="Tanaka A."/>
            <person name="Takemoto D."/>
        </authorList>
    </citation>
    <scope>NUCLEOTIDE SEQUENCE</scope>
    <source>
        <strain evidence="1">PPO83</strain>
    </source>
</reference>
<keyword evidence="2" id="KW-1185">Reference proteome</keyword>
<organism evidence="1 2">
    <name type="scientific">Neofusicoccum parvum</name>
    <dbReference type="NCBI Taxonomy" id="310453"/>
    <lineage>
        <taxon>Eukaryota</taxon>
        <taxon>Fungi</taxon>
        <taxon>Dikarya</taxon>
        <taxon>Ascomycota</taxon>
        <taxon>Pezizomycotina</taxon>
        <taxon>Dothideomycetes</taxon>
        <taxon>Dothideomycetes incertae sedis</taxon>
        <taxon>Botryosphaeriales</taxon>
        <taxon>Botryosphaeriaceae</taxon>
        <taxon>Neofusicoccum</taxon>
    </lineage>
</organism>
<sequence length="310" mass="32301">MQSRNYIPTDARTLLHTLPLPFAIFDIHFAPSSHGTLLLLGAATSTGSLALYRISIPSAQITPIAVHQLFPETSLITHFAWHPAAASTASLALSDGSIYLCSAIAPPAAAADSPSPTTPTCTLLHAHALEAWFTAFTPTGDRLLTGGDDSVLACLDATAAAGAPPLWQDRRTHLAGVTAVLPLATAADGRRSLFLTGSYDDRVRLLEAPPPGGRGRPTVLAERDVGGGVWRLQEVGGGDGGAGGEVTVLASCMHAGARVLRVARKGEGEWEFEEVARFEEHRSMNYGSGVQPGTGGRTVMESSAHPNAGS</sequence>
<protein>
    <submittedName>
        <fullName evidence="1">Prohibitin</fullName>
    </submittedName>
</protein>
<dbReference type="EMBL" id="BSXG01000105">
    <property type="protein sequence ID" value="GME42908.1"/>
    <property type="molecule type" value="Genomic_DNA"/>
</dbReference>
<name>A0ACB5SIJ0_9PEZI</name>
<dbReference type="Proteomes" id="UP001165186">
    <property type="component" value="Unassembled WGS sequence"/>
</dbReference>
<evidence type="ECO:0000313" key="1">
    <source>
        <dbReference type="EMBL" id="GME42908.1"/>
    </source>
</evidence>
<evidence type="ECO:0000313" key="2">
    <source>
        <dbReference type="Proteomes" id="UP001165186"/>
    </source>
</evidence>